<dbReference type="PANTHER" id="PTHR36847">
    <property type="entry name" value="AMIDOLIGASE ENZYME"/>
    <property type="match status" value="1"/>
</dbReference>
<reference evidence="2" key="1">
    <citation type="journal article" date="2023" name="Mol. Phylogenet. Evol.">
        <title>Genome-scale phylogeny and comparative genomics of the fungal order Sordariales.</title>
        <authorList>
            <person name="Hensen N."/>
            <person name="Bonometti L."/>
            <person name="Westerberg I."/>
            <person name="Brannstrom I.O."/>
            <person name="Guillou S."/>
            <person name="Cros-Aarteil S."/>
            <person name="Calhoun S."/>
            <person name="Haridas S."/>
            <person name="Kuo A."/>
            <person name="Mondo S."/>
            <person name="Pangilinan J."/>
            <person name="Riley R."/>
            <person name="LaButti K."/>
            <person name="Andreopoulos B."/>
            <person name="Lipzen A."/>
            <person name="Chen C."/>
            <person name="Yan M."/>
            <person name="Daum C."/>
            <person name="Ng V."/>
            <person name="Clum A."/>
            <person name="Steindorff A."/>
            <person name="Ohm R.A."/>
            <person name="Martin F."/>
            <person name="Silar P."/>
            <person name="Natvig D.O."/>
            <person name="Lalanne C."/>
            <person name="Gautier V."/>
            <person name="Ament-Velasquez S.L."/>
            <person name="Kruys A."/>
            <person name="Hutchinson M.I."/>
            <person name="Powell A.J."/>
            <person name="Barry K."/>
            <person name="Miller A.N."/>
            <person name="Grigoriev I.V."/>
            <person name="Debuchy R."/>
            <person name="Gladieux P."/>
            <person name="Hiltunen Thoren M."/>
            <person name="Johannesson H."/>
        </authorList>
    </citation>
    <scope>NUCLEOTIDE SEQUENCE</scope>
    <source>
        <strain evidence="2">CBS 141.50</strain>
    </source>
</reference>
<name>A0AAN6ZK63_9PEZI</name>
<reference evidence="2" key="2">
    <citation type="submission" date="2023-05" db="EMBL/GenBank/DDBJ databases">
        <authorList>
            <consortium name="Lawrence Berkeley National Laboratory"/>
            <person name="Steindorff A."/>
            <person name="Hensen N."/>
            <person name="Bonometti L."/>
            <person name="Westerberg I."/>
            <person name="Brannstrom I.O."/>
            <person name="Guillou S."/>
            <person name="Cros-Aarteil S."/>
            <person name="Calhoun S."/>
            <person name="Haridas S."/>
            <person name="Kuo A."/>
            <person name="Mondo S."/>
            <person name="Pangilinan J."/>
            <person name="Riley R."/>
            <person name="Labutti K."/>
            <person name="Andreopoulos B."/>
            <person name="Lipzen A."/>
            <person name="Chen C."/>
            <person name="Yanf M."/>
            <person name="Daum C."/>
            <person name="Ng V."/>
            <person name="Clum A."/>
            <person name="Ohm R."/>
            <person name="Martin F."/>
            <person name="Silar P."/>
            <person name="Natvig D."/>
            <person name="Lalanne C."/>
            <person name="Gautier V."/>
            <person name="Ament-Velasquez S.L."/>
            <person name="Kruys A."/>
            <person name="Hutchinson M.I."/>
            <person name="Powell A.J."/>
            <person name="Barry K."/>
            <person name="Miller A.N."/>
            <person name="Grigoriev I.V."/>
            <person name="Debuchy R."/>
            <person name="Gladieux P."/>
            <person name="Thoren M.H."/>
            <person name="Johannesson H."/>
        </authorList>
    </citation>
    <scope>NUCLEOTIDE SEQUENCE</scope>
    <source>
        <strain evidence="2">CBS 141.50</strain>
    </source>
</reference>
<keyword evidence="3" id="KW-1185">Reference proteome</keyword>
<evidence type="ECO:0000313" key="2">
    <source>
        <dbReference type="EMBL" id="KAK4141457.1"/>
    </source>
</evidence>
<evidence type="ECO:0000313" key="3">
    <source>
        <dbReference type="Proteomes" id="UP001302676"/>
    </source>
</evidence>
<feature type="compositionally biased region" description="Low complexity" evidence="1">
    <location>
        <begin position="414"/>
        <end position="483"/>
    </location>
</feature>
<feature type="region of interest" description="Disordered" evidence="1">
    <location>
        <begin position="368"/>
        <end position="517"/>
    </location>
</feature>
<feature type="compositionally biased region" description="Basic and acidic residues" evidence="1">
    <location>
        <begin position="368"/>
        <end position="379"/>
    </location>
</feature>
<dbReference type="GeneID" id="87814570"/>
<dbReference type="InterPro" id="IPR022025">
    <property type="entry name" value="Amidoligase_2"/>
</dbReference>
<proteinExistence type="predicted"/>
<dbReference type="Proteomes" id="UP001302676">
    <property type="component" value="Unassembled WGS sequence"/>
</dbReference>
<dbReference type="AlphaFoldDB" id="A0AAN6ZK63"/>
<comment type="caution">
    <text evidence="2">The sequence shown here is derived from an EMBL/GenBank/DDBJ whole genome shotgun (WGS) entry which is preliminary data.</text>
</comment>
<sequence>MSGPGNNATRAAAPAGPKPLFGVEIEVYVRLLPAAEARVDRMGNEDAFNTPDYWLDWDTTFDNDTRDHRRLEAQRFRTCKAIKGIIDATLGPRNGWKCESDASLREWELRDPPHARKWYGVEIISPPMSVGKRWQSEIQNVFTALGEYFDFWTNKCCSCHVHVSPGPTRDNSYSLPQLVKRAKAAYFWESALFQLMPGERRMNRYAYPNHHYVLRAEYASTFRNGWDGVFSGLEGMATSGKDAFVYHMKNGSNPTRYMSTNFDPVNKYGTVELRRQAGAASPQTVIRRVLLALTLHISAMRYDFDGVRNRRTRPDGEELIKELAGCIKKLPKTCHGSRFVGWLKWCRESYNTEDEMDTDNVFSEKEINQQERKMRRGDDVVPLAPGEAAPRRRAAPSHQTTLPERPAGSRPPRNTNSNTTGNSTGNGASRATAGTAGTARPTNSSTTRPAASSSTTRPSASRTNNTSTSNNTANASASRTSNGAGRGQGQEQGPRPLQRQRTERARADETTTRRVQS</sequence>
<accession>A0AAN6ZK63</accession>
<evidence type="ECO:0000256" key="1">
    <source>
        <dbReference type="SAM" id="MobiDB-lite"/>
    </source>
</evidence>
<dbReference type="RefSeq" id="XP_062634828.1">
    <property type="nucleotide sequence ID" value="XM_062777957.1"/>
</dbReference>
<organism evidence="2 3">
    <name type="scientific">Dichotomopilus funicola</name>
    <dbReference type="NCBI Taxonomy" id="1934379"/>
    <lineage>
        <taxon>Eukaryota</taxon>
        <taxon>Fungi</taxon>
        <taxon>Dikarya</taxon>
        <taxon>Ascomycota</taxon>
        <taxon>Pezizomycotina</taxon>
        <taxon>Sordariomycetes</taxon>
        <taxon>Sordariomycetidae</taxon>
        <taxon>Sordariales</taxon>
        <taxon>Chaetomiaceae</taxon>
        <taxon>Dichotomopilus</taxon>
    </lineage>
</organism>
<dbReference type="Pfam" id="PF12224">
    <property type="entry name" value="Amidoligase_2"/>
    <property type="match status" value="1"/>
</dbReference>
<protein>
    <submittedName>
        <fullName evidence="2">Amidoligase enzyme-domain-containing protein</fullName>
    </submittedName>
</protein>
<dbReference type="PANTHER" id="PTHR36847:SF1">
    <property type="entry name" value="AMIDOLIGASE ENZYME"/>
    <property type="match status" value="1"/>
</dbReference>
<gene>
    <name evidence="2" type="ORF">C8A04DRAFT_14084</name>
</gene>
<feature type="compositionally biased region" description="Basic and acidic residues" evidence="1">
    <location>
        <begin position="500"/>
        <end position="517"/>
    </location>
</feature>
<dbReference type="EMBL" id="MU853611">
    <property type="protein sequence ID" value="KAK4141457.1"/>
    <property type="molecule type" value="Genomic_DNA"/>
</dbReference>